<evidence type="ECO:0000313" key="4">
    <source>
        <dbReference type="Proteomes" id="UP001054945"/>
    </source>
</evidence>
<reference evidence="3 4" key="1">
    <citation type="submission" date="2021-06" db="EMBL/GenBank/DDBJ databases">
        <title>Caerostris extrusa draft genome.</title>
        <authorList>
            <person name="Kono N."/>
            <person name="Arakawa K."/>
        </authorList>
    </citation>
    <scope>NUCLEOTIDE SEQUENCE [LARGE SCALE GENOMIC DNA]</scope>
</reference>
<dbReference type="GO" id="GO:0005634">
    <property type="term" value="C:nucleus"/>
    <property type="evidence" value="ECO:0007669"/>
    <property type="project" value="TreeGrafter"/>
</dbReference>
<name>A0AAV4V3X1_CAEEX</name>
<organism evidence="3 4">
    <name type="scientific">Caerostris extrusa</name>
    <name type="common">Bark spider</name>
    <name type="synonym">Caerostris bankana</name>
    <dbReference type="NCBI Taxonomy" id="172846"/>
    <lineage>
        <taxon>Eukaryota</taxon>
        <taxon>Metazoa</taxon>
        <taxon>Ecdysozoa</taxon>
        <taxon>Arthropoda</taxon>
        <taxon>Chelicerata</taxon>
        <taxon>Arachnida</taxon>
        <taxon>Araneae</taxon>
        <taxon>Araneomorphae</taxon>
        <taxon>Entelegynae</taxon>
        <taxon>Araneoidea</taxon>
        <taxon>Araneidae</taxon>
        <taxon>Caerostris</taxon>
    </lineage>
</organism>
<dbReference type="AlphaFoldDB" id="A0AAV4V3X1"/>
<dbReference type="Pfam" id="PF14952">
    <property type="entry name" value="zf-tcix"/>
    <property type="match status" value="1"/>
</dbReference>
<sequence length="584" mass="66165">MLISFISGGTSKWNRIKMAEKNRNLFEDLGKPTLRGVRKCPKCGIFNGTRGLVCKNKECKLVFKLGKEKKKSESEVDAVKIISCSPLQIYSVKLSELNEDSRCFVHLPLIEGIEALQDEAEVTVIKRSAATCYAADCMKPTEDTGALHLNLNPCSHTHSVVNCVTEAEPLILKRAVLKAMPISEIMKQQICALVSKPEEHLVQRITKNTMIVKCIQDDLHPLGYLHFSIFEPGKNARRFKILCGCQTQLTKPIVPREKQMCLHFYMCICAFASDSKLCEEFKPIVQSVLSSRITGNIQLNFEFPPFNCEINDPIFFDEVYPPPKRKKNTSINAEELFLQSNIIANNAIKQFKKGNNVLTLEAPSTTVSISFEQWLASVTERINQTMHYQFSGSPEPLVFQVPQVFFDVLHKRLSVGAKKKRLPNSVVGFCIKDSLPMGVFSKYTWEFTNILHVKRIFDTPEVPLEITRSFIENRDGTYVPYQPLKDEEEDLAQNYRKTLNNHLIKPLELKTFLKVGNIAPDQKEPTPFVVEWIPDMLPKTQVGELRIKFQFGHLRNDILAHRNTIPSGTTSENTAIQGLESSGV</sequence>
<gene>
    <name evidence="3" type="ORF">CEXT_699151</name>
</gene>
<accession>A0AAV4V3X1</accession>
<proteinExistence type="predicted"/>
<comment type="caution">
    <text evidence="3">The sequence shown here is derived from an EMBL/GenBank/DDBJ whole genome shotgun (WGS) entry which is preliminary data.</text>
</comment>
<evidence type="ECO:0000256" key="1">
    <source>
        <dbReference type="SAM" id="MobiDB-lite"/>
    </source>
</evidence>
<feature type="domain" description="Putative treble-clef zinc-finger" evidence="2">
    <location>
        <begin position="28"/>
        <end position="67"/>
    </location>
</feature>
<evidence type="ECO:0000259" key="2">
    <source>
        <dbReference type="Pfam" id="PF14952"/>
    </source>
</evidence>
<dbReference type="EMBL" id="BPLR01013941">
    <property type="protein sequence ID" value="GIY64930.1"/>
    <property type="molecule type" value="Genomic_DNA"/>
</dbReference>
<dbReference type="Proteomes" id="UP001054945">
    <property type="component" value="Unassembled WGS sequence"/>
</dbReference>
<evidence type="ECO:0000313" key="3">
    <source>
        <dbReference type="EMBL" id="GIY64930.1"/>
    </source>
</evidence>
<feature type="region of interest" description="Disordered" evidence="1">
    <location>
        <begin position="563"/>
        <end position="584"/>
    </location>
</feature>
<dbReference type="PANTHER" id="PTHR13518:SF1">
    <property type="entry name" value="C2ORF42 HOMOLOG"/>
    <property type="match status" value="1"/>
</dbReference>
<dbReference type="InterPro" id="IPR026049">
    <property type="entry name" value="C2orf42"/>
</dbReference>
<dbReference type="InterPro" id="IPR029269">
    <property type="entry name" value="Zf-tcix"/>
</dbReference>
<feature type="compositionally biased region" description="Polar residues" evidence="1">
    <location>
        <begin position="564"/>
        <end position="584"/>
    </location>
</feature>
<dbReference type="PANTHER" id="PTHR13518">
    <property type="entry name" value="PUTATIVE TREBLE-CLEF ZINC-FINGER C2ORF42 FAMILY MEMBER"/>
    <property type="match status" value="1"/>
</dbReference>
<keyword evidence="4" id="KW-1185">Reference proteome</keyword>
<protein>
    <submittedName>
        <fullName evidence="3">Uncharacterized protein C2orf42 homolog</fullName>
    </submittedName>
</protein>